<protein>
    <recommendedName>
        <fullName evidence="1">Cyclic nucleotide-binding domain-containing protein</fullName>
    </recommendedName>
</protein>
<keyword evidence="3" id="KW-1185">Reference proteome</keyword>
<proteinExistence type="predicted"/>
<dbReference type="CDD" id="cd00038">
    <property type="entry name" value="CAP_ED"/>
    <property type="match status" value="1"/>
</dbReference>
<dbReference type="Pfam" id="PF00027">
    <property type="entry name" value="cNMP_binding"/>
    <property type="match status" value="1"/>
</dbReference>
<dbReference type="AlphaFoldDB" id="H1Y121"/>
<evidence type="ECO:0000259" key="1">
    <source>
        <dbReference type="Pfam" id="PF00027"/>
    </source>
</evidence>
<dbReference type="STRING" id="714943.Mucpa_5587"/>
<dbReference type="eggNOG" id="COG0664">
    <property type="taxonomic scope" value="Bacteria"/>
</dbReference>
<organism evidence="2 3">
    <name type="scientific">Mucilaginibacter paludis DSM 18603</name>
    <dbReference type="NCBI Taxonomy" id="714943"/>
    <lineage>
        <taxon>Bacteria</taxon>
        <taxon>Pseudomonadati</taxon>
        <taxon>Bacteroidota</taxon>
        <taxon>Sphingobacteriia</taxon>
        <taxon>Sphingobacteriales</taxon>
        <taxon>Sphingobacteriaceae</taxon>
        <taxon>Mucilaginibacter</taxon>
    </lineage>
</organism>
<evidence type="ECO:0000313" key="2">
    <source>
        <dbReference type="EMBL" id="EHQ29656.1"/>
    </source>
</evidence>
<sequence length="202" mass="23297">MNKESLLVEEGTVLDSVLRGVVELDERYVAEFRQLMFRKSLNKKDFLITEGNTCNFIGIVVSGAMRSFIRGDELTEFNNDFYFERDFVSAYTSFLTSSPTNCNIQALTNVNVVYITSEQYHALVSHDNEWLKLGKYIAETFFIRKCKRETSFLKNTAAKRLENVLQLYPGIEQRVSQYHIASYLGVKPESLSRIKLLTCINK</sequence>
<dbReference type="Gene3D" id="2.60.120.10">
    <property type="entry name" value="Jelly Rolls"/>
    <property type="match status" value="1"/>
</dbReference>
<dbReference type="InterPro" id="IPR000595">
    <property type="entry name" value="cNMP-bd_dom"/>
</dbReference>
<accession>H1Y121</accession>
<reference evidence="2" key="1">
    <citation type="submission" date="2011-09" db="EMBL/GenBank/DDBJ databases">
        <title>The permanent draft genome of Mucilaginibacter paludis DSM 18603.</title>
        <authorList>
            <consortium name="US DOE Joint Genome Institute (JGI-PGF)"/>
            <person name="Lucas S."/>
            <person name="Han J."/>
            <person name="Lapidus A."/>
            <person name="Bruce D."/>
            <person name="Goodwin L."/>
            <person name="Pitluck S."/>
            <person name="Peters L."/>
            <person name="Kyrpides N."/>
            <person name="Mavromatis K."/>
            <person name="Ivanova N."/>
            <person name="Mikhailova N."/>
            <person name="Held B."/>
            <person name="Detter J.C."/>
            <person name="Tapia R."/>
            <person name="Han C."/>
            <person name="Land M."/>
            <person name="Hauser L."/>
            <person name="Markowitz V."/>
            <person name="Cheng J.-F."/>
            <person name="Hugenholtz P."/>
            <person name="Woyke T."/>
            <person name="Wu D."/>
            <person name="Tindall B."/>
            <person name="Brambilla E."/>
            <person name="Klenk H.-P."/>
            <person name="Eisen J.A."/>
        </authorList>
    </citation>
    <scope>NUCLEOTIDE SEQUENCE [LARGE SCALE GENOMIC DNA]</scope>
    <source>
        <strain evidence="2">DSM 18603</strain>
    </source>
</reference>
<dbReference type="SUPFAM" id="SSF51206">
    <property type="entry name" value="cAMP-binding domain-like"/>
    <property type="match status" value="1"/>
</dbReference>
<dbReference type="InterPro" id="IPR018490">
    <property type="entry name" value="cNMP-bd_dom_sf"/>
</dbReference>
<dbReference type="HOGENOM" id="CLU_3027376_0_0_10"/>
<dbReference type="EMBL" id="CM001403">
    <property type="protein sequence ID" value="EHQ29656.1"/>
    <property type="molecule type" value="Genomic_DNA"/>
</dbReference>
<name>H1Y121_9SPHI</name>
<evidence type="ECO:0000313" key="3">
    <source>
        <dbReference type="Proteomes" id="UP000002774"/>
    </source>
</evidence>
<dbReference type="Proteomes" id="UP000002774">
    <property type="component" value="Chromosome"/>
</dbReference>
<gene>
    <name evidence="2" type="ORF">Mucpa_5587</name>
</gene>
<dbReference type="InterPro" id="IPR014710">
    <property type="entry name" value="RmlC-like_jellyroll"/>
</dbReference>
<feature type="domain" description="Cyclic nucleotide-binding" evidence="1">
    <location>
        <begin position="39"/>
        <end position="126"/>
    </location>
</feature>